<proteinExistence type="predicted"/>
<organism evidence="1 2">
    <name type="scientific">Ooceraea biroi</name>
    <name type="common">Clonal raider ant</name>
    <name type="synonym">Cerapachys biroi</name>
    <dbReference type="NCBI Taxonomy" id="2015173"/>
    <lineage>
        <taxon>Eukaryota</taxon>
        <taxon>Metazoa</taxon>
        <taxon>Ecdysozoa</taxon>
        <taxon>Arthropoda</taxon>
        <taxon>Hexapoda</taxon>
        <taxon>Insecta</taxon>
        <taxon>Pterygota</taxon>
        <taxon>Neoptera</taxon>
        <taxon>Endopterygota</taxon>
        <taxon>Hymenoptera</taxon>
        <taxon>Apocrita</taxon>
        <taxon>Aculeata</taxon>
        <taxon>Formicoidea</taxon>
        <taxon>Formicidae</taxon>
        <taxon>Dorylinae</taxon>
        <taxon>Ooceraea</taxon>
    </lineage>
</organism>
<gene>
    <name evidence="1" type="ORF">X777_15515</name>
</gene>
<evidence type="ECO:0000313" key="1">
    <source>
        <dbReference type="EMBL" id="EZA47756.1"/>
    </source>
</evidence>
<keyword evidence="2" id="KW-1185">Reference proteome</keyword>
<name>A0A026VW74_OOCBI</name>
<feature type="non-terminal residue" evidence="1">
    <location>
        <position position="1"/>
    </location>
</feature>
<sequence length="17" mass="1939">LSTASISYFTVIYSMQK</sequence>
<dbReference type="EMBL" id="KK107792">
    <property type="protein sequence ID" value="EZA47756.1"/>
    <property type="molecule type" value="Genomic_DNA"/>
</dbReference>
<accession>A0A026VW74</accession>
<protein>
    <submittedName>
        <fullName evidence="1">Uncharacterized protein</fullName>
    </submittedName>
</protein>
<reference evidence="1 2" key="1">
    <citation type="journal article" date="2014" name="Curr. Biol.">
        <title>The genome of the clonal raider ant Cerapachys biroi.</title>
        <authorList>
            <person name="Oxley P.R."/>
            <person name="Ji L."/>
            <person name="Fetter-Pruneda I."/>
            <person name="McKenzie S.K."/>
            <person name="Li C."/>
            <person name="Hu H."/>
            <person name="Zhang G."/>
            <person name="Kronauer D.J."/>
        </authorList>
    </citation>
    <scope>NUCLEOTIDE SEQUENCE [LARGE SCALE GENOMIC DNA]</scope>
</reference>
<dbReference type="AlphaFoldDB" id="A0A026VW74"/>
<dbReference type="Proteomes" id="UP000053097">
    <property type="component" value="Unassembled WGS sequence"/>
</dbReference>
<evidence type="ECO:0000313" key="2">
    <source>
        <dbReference type="Proteomes" id="UP000053097"/>
    </source>
</evidence>